<keyword evidence="4" id="KW-1185">Reference proteome</keyword>
<keyword evidence="2" id="KW-0472">Membrane</keyword>
<dbReference type="EMBL" id="QXEC01000001">
    <property type="protein sequence ID" value="RIV41305.1"/>
    <property type="molecule type" value="Genomic_DNA"/>
</dbReference>
<evidence type="ECO:0000313" key="4">
    <source>
        <dbReference type="Proteomes" id="UP000283832"/>
    </source>
</evidence>
<reference evidence="3 4" key="1">
    <citation type="submission" date="2018-08" db="EMBL/GenBank/DDBJ databases">
        <title>Jishengella sp. nov., isolated from a root of Azadirachta indica A. Juss. var. siamensis Valenton.</title>
        <authorList>
            <person name="Kuncharoen N."/>
            <person name="Tanasupawat S."/>
            <person name="Kudo T."/>
            <person name="Ohkuma M."/>
        </authorList>
    </citation>
    <scope>NUCLEOTIDE SEQUENCE [LARGE SCALE GENOMIC DNA]</scope>
    <source>
        <strain evidence="3 4">AZ1-13</strain>
    </source>
</reference>
<protein>
    <submittedName>
        <fullName evidence="3">Uncharacterized protein</fullName>
    </submittedName>
</protein>
<feature type="region of interest" description="Disordered" evidence="1">
    <location>
        <begin position="1"/>
        <end position="37"/>
    </location>
</feature>
<feature type="compositionally biased region" description="Low complexity" evidence="1">
    <location>
        <begin position="160"/>
        <end position="175"/>
    </location>
</feature>
<keyword evidence="2" id="KW-1133">Transmembrane helix</keyword>
<name>A0A418N0P3_9ACTN</name>
<feature type="transmembrane region" description="Helical" evidence="2">
    <location>
        <begin position="89"/>
        <end position="109"/>
    </location>
</feature>
<accession>A0A418N0P3</accession>
<feature type="compositionally biased region" description="Low complexity" evidence="1">
    <location>
        <begin position="125"/>
        <end position="138"/>
    </location>
</feature>
<gene>
    <name evidence="3" type="ORF">D2L64_00925</name>
</gene>
<organism evidence="3 4">
    <name type="scientific">Micromonospora radicis</name>
    <dbReference type="NCBI Taxonomy" id="1894971"/>
    <lineage>
        <taxon>Bacteria</taxon>
        <taxon>Bacillati</taxon>
        <taxon>Actinomycetota</taxon>
        <taxon>Actinomycetes</taxon>
        <taxon>Micromonosporales</taxon>
        <taxon>Micromonosporaceae</taxon>
        <taxon>Micromonospora</taxon>
    </lineage>
</organism>
<dbReference type="AlphaFoldDB" id="A0A418N0P3"/>
<comment type="caution">
    <text evidence="3">The sequence shown here is derived from an EMBL/GenBank/DDBJ whole genome shotgun (WGS) entry which is preliminary data.</text>
</comment>
<evidence type="ECO:0000313" key="3">
    <source>
        <dbReference type="EMBL" id="RIV41305.1"/>
    </source>
</evidence>
<evidence type="ECO:0000256" key="2">
    <source>
        <dbReference type="SAM" id="Phobius"/>
    </source>
</evidence>
<feature type="region of interest" description="Disordered" evidence="1">
    <location>
        <begin position="113"/>
        <end position="207"/>
    </location>
</feature>
<dbReference type="Proteomes" id="UP000283832">
    <property type="component" value="Unassembled WGS sequence"/>
</dbReference>
<proteinExistence type="predicted"/>
<sequence length="276" mass="27345">MILRRLGRSGATRSGADQLLDGARGPRNATPAADSPDRLAGLLRAAAAPAREPELAGEEAALAAFRAARQAAPAGPAPRPRRRPFTTGAVVWIAGVAATATAGAALAAVRLDRPDQPSVPPPVPVTVSPTPAPTGAGARPNGIGTSPSVGVTGLPDGVDGPSASGAGPVGGEPAATSPAPTPGLGEPDPDATVQVGPGNSSNTADRAGHCRAYLSKSERQREKALQTPAFNELVVAAGGAEHVLAYCQQLLTEVDPAWLAKHGPTPAPSATGDATS</sequence>
<evidence type="ECO:0000256" key="1">
    <source>
        <dbReference type="SAM" id="MobiDB-lite"/>
    </source>
</evidence>
<keyword evidence="2" id="KW-0812">Transmembrane</keyword>